<comment type="caution">
    <text evidence="1">The sequence shown here is derived from an EMBL/GenBank/DDBJ whole genome shotgun (WGS) entry which is preliminary data.</text>
</comment>
<dbReference type="AlphaFoldDB" id="X1TD45"/>
<organism evidence="1">
    <name type="scientific">marine sediment metagenome</name>
    <dbReference type="NCBI Taxonomy" id="412755"/>
    <lineage>
        <taxon>unclassified sequences</taxon>
        <taxon>metagenomes</taxon>
        <taxon>ecological metagenomes</taxon>
    </lineage>
</organism>
<evidence type="ECO:0000313" key="1">
    <source>
        <dbReference type="EMBL" id="GAI85485.1"/>
    </source>
</evidence>
<protein>
    <submittedName>
        <fullName evidence="1">Uncharacterized protein</fullName>
    </submittedName>
</protein>
<dbReference type="EMBL" id="BARW01012591">
    <property type="protein sequence ID" value="GAI85485.1"/>
    <property type="molecule type" value="Genomic_DNA"/>
</dbReference>
<sequence>GLNSPFPVFPVAVYPIVYVAQRLSPKPVSTVHYERMQLSETRQIVCSESHDLEYSRYFSKPDQPWQIFSAIGGSNPAERLRSSFPPLGTIAEVLGAATVSEAYEIKTLIKEYSRDTHANLMMINSGTIDRYHLLWGDKPFRYIKDSYLRPVIPIDSEKNLPTKRLEQAKLPKIIVAGMTKELECSIDLDGVFLA</sequence>
<proteinExistence type="predicted"/>
<reference evidence="1" key="1">
    <citation type="journal article" date="2014" name="Front. Microbiol.">
        <title>High frequency of phylogenetically diverse reductive dehalogenase-homologous genes in deep subseafloor sedimentary metagenomes.</title>
        <authorList>
            <person name="Kawai M."/>
            <person name="Futagami T."/>
            <person name="Toyoda A."/>
            <person name="Takaki Y."/>
            <person name="Nishi S."/>
            <person name="Hori S."/>
            <person name="Arai W."/>
            <person name="Tsubouchi T."/>
            <person name="Morono Y."/>
            <person name="Uchiyama I."/>
            <person name="Ito T."/>
            <person name="Fujiyama A."/>
            <person name="Inagaki F."/>
            <person name="Takami H."/>
        </authorList>
    </citation>
    <scope>NUCLEOTIDE SEQUENCE</scope>
    <source>
        <strain evidence="1">Expedition CK06-06</strain>
    </source>
</reference>
<feature type="non-terminal residue" evidence="1">
    <location>
        <position position="1"/>
    </location>
</feature>
<accession>X1TD45</accession>
<gene>
    <name evidence="1" type="ORF">S12H4_23619</name>
</gene>
<name>X1TD45_9ZZZZ</name>
<feature type="non-terminal residue" evidence="1">
    <location>
        <position position="194"/>
    </location>
</feature>